<dbReference type="InterPro" id="IPR006626">
    <property type="entry name" value="PbH1"/>
</dbReference>
<sequence>MGVPWLFVISLFCLTAGVPACPALDAWPPLAEKSLSVGSYNFKSVTSESSLAWVANGVTSSISINNGDATIAMGQEQAAYFDMDFDEAGLPLDAIGALDVNVTLSQVNLPSVPANPSFFGDIKPNGFELIKIQGPNNARVGSLVVFREQGVLKGVITYTDGNDNYIQLTDETFPLADDGKEHEYILGAPTISNSDGTGRIFLCEDGVTLIEKNNLNIVTTVVTVIRVGYSLWGQHTSGSLILHHLKYLVPQLPDLYVTAQTGDDANDGTTPASPLATAVRAAEMARAGTTVHLAEGTYRGPLKLRGNGRPWKGIKVVGENNKTAIVGSLRADSLQWSVHEGNIYKADVSGVYGSWKLTKSPRIVCEVDSAIPGVCRQRYYIARAPNYYEPGPPYEYKHIQYWYMADGGAGVPSCTPAPPGRNRWCDEDLWSYTELTDVGHFPDDGEGQFSIPPPGIQPAANLKTLPHLKGAKIFINDGRSGFWTKRFEVATHNRQAGKLTINENFLCRDPALICIRAYAQYFVYDKLNLLDSPGEYWFDEANQRLYMWKNDGVDWSEIEIMGDVDSSDEATGIDLSGKSFVTIDGVRVAFFRRGVIESGKEGDPLSQHVTLTNCHFHAISEDGIRLFRTLDSNVPGRKTQLWTITNNVFSEIDEFAIWSSPNFLQTDGSSEQGRDPTTADVSIRDFYVAHNYFTRISFHYKNPVTQRMFGPAAVSFMAATNITFVHNVIEYVGGYALSMRYVKHGSDGTPYAAADDVRYGDNLAAWNEMRMASLVKADSGIIAVSGAKPFNTLFYENHMDNTFAWTGTGSRKDSPMGAGSGMYQEWIAGGVYFRNVVWNVVEKAFTYHCSEEMECHVIFLNNMLARARRCVKQDERQQSTPAKSFTLHNNLFVSCSEATDFDRPDGAPFPREWFDVDYNMYYDIKYEDGSPGLVLHLEHGPNSDRQEFTYSTLSDLSAASSGTWLEEWEAHGSDTAYIGHLYRQQNLPPHTNNVNTAPYLSYDKKWFKPQPAQKSASNPSFPAELERLLRRYDICVPMAEDETTLTAGPYSSGEDKCFKGIGKLGGAPNLGESAFCPIIASKWPASGQTIMFGEYSFDDDPTTWKLRGATSKIDVDSGRADIRLVAGQQAYMDLDFTNTADMSYAAVVLTVRWSKMQLTPVAGTNFFNDIKPRGFELVQWNEASSISFTKALAFVVYRDQSGALRGLIGYNKPGGFEALVDDSFLLPDNDQSHTYAIGYALPTGDIFVCEDGVTVFSKTGLNIWPSTVRRLRVGYVWGADETIGGKVILDSVGLMLPATSPLPYPCPFLASIWTSDQTTTFGQYTFDDEPTTWVFGGTTANIVRTNGRAEISLVAGDEAYMDLDFANTADMSYAAVVLTVKWSEMQLTPVAGTNFHGDFKPSAFELMRMDDAGSTYDRVAGLLVYRDQSGALRGLIGFQSDVYKPLLDDTFPLKDDSEPHTYVIGYALPTGSIFVYEDGNMVFERRGLLIWPTTVRRVRVGHATWADQSIGGKLVLESIGLMVPATSPLPYPCPSLGSKWPLSGQKTIFGQYTFGEEPTMWTFGGTAANIVQTNGRAEITLAAADEAYTQLDFANTADMSYAAVALTVRWSEMQLTPAAGTNFWNHIKERGFELVQLNAASPGFPKVVSFVVYRNQSGALRGLIGYNNVDGFDALTSDTFLLEDDVRPHTYVVGYSLPTGDIFVYEDGNMVLDKTGLAISPSTVRRIRVGHPQWGDEVIGGKLVLESVGLLLPASSPPPLPCPCFRTKWPSFNEMSNFGQYTFDEDPTTWTFGGTLDHIVRTNSRAEITLAAADEAFMQFDFADMADTSYGAIVFTVRWSEMQLTPVVGTNFHTDIKPRGFEFVRMFELGSTFARTLSFTVYRDQSGTLRGIIGFTEGDPMGPFESSTYKALDGDSFPLIDDSKPHTYALGYALSTGDIFVCEDGATIFDKTGLTIWPSSVKRVKLGHVTWADEAVGGKVLVESVGFFVPQSAQCADGTCADPSRI</sequence>
<organism evidence="2 3">
    <name type="scientific">Vitrella brassicaformis (strain CCMP3155)</name>
    <dbReference type="NCBI Taxonomy" id="1169540"/>
    <lineage>
        <taxon>Eukaryota</taxon>
        <taxon>Sar</taxon>
        <taxon>Alveolata</taxon>
        <taxon>Colpodellida</taxon>
        <taxon>Vitrellaceae</taxon>
        <taxon>Vitrella</taxon>
    </lineage>
</organism>
<dbReference type="PANTHER" id="PTHR36453">
    <property type="entry name" value="SECRETED PROTEIN-RELATED"/>
    <property type="match status" value="1"/>
</dbReference>
<protein>
    <submittedName>
        <fullName evidence="2">Uncharacterized protein</fullName>
    </submittedName>
</protein>
<dbReference type="OrthoDB" id="8054395at2759"/>
<dbReference type="VEuPathDB" id="CryptoDB:Vbra_20564"/>
<accession>A0A0G4ENM7</accession>
<keyword evidence="3" id="KW-1185">Reference proteome</keyword>
<dbReference type="PANTHER" id="PTHR36453:SF1">
    <property type="entry name" value="RIGHT HANDED BETA HELIX DOMAIN-CONTAINING PROTEIN"/>
    <property type="match status" value="1"/>
</dbReference>
<dbReference type="EMBL" id="CDMY01000274">
    <property type="protein sequence ID" value="CEL98589.1"/>
    <property type="molecule type" value="Genomic_DNA"/>
</dbReference>
<evidence type="ECO:0000313" key="2">
    <source>
        <dbReference type="EMBL" id="CEL98589.1"/>
    </source>
</evidence>
<dbReference type="SMART" id="SM00710">
    <property type="entry name" value="PbH1"/>
    <property type="match status" value="3"/>
</dbReference>
<gene>
    <name evidence="2" type="ORF">Vbra_20564</name>
</gene>
<dbReference type="InterPro" id="IPR011050">
    <property type="entry name" value="Pectin_lyase_fold/virulence"/>
</dbReference>
<proteinExistence type="predicted"/>
<dbReference type="Proteomes" id="UP000041254">
    <property type="component" value="Unassembled WGS sequence"/>
</dbReference>
<keyword evidence="1" id="KW-0732">Signal</keyword>
<dbReference type="InterPro" id="IPR012334">
    <property type="entry name" value="Pectin_lyas_fold"/>
</dbReference>
<feature type="signal peptide" evidence="1">
    <location>
        <begin position="1"/>
        <end position="20"/>
    </location>
</feature>
<evidence type="ECO:0000313" key="3">
    <source>
        <dbReference type="Proteomes" id="UP000041254"/>
    </source>
</evidence>
<reference evidence="2 3" key="1">
    <citation type="submission" date="2014-11" db="EMBL/GenBank/DDBJ databases">
        <authorList>
            <person name="Zhu J."/>
            <person name="Qi W."/>
            <person name="Song R."/>
        </authorList>
    </citation>
    <scope>NUCLEOTIDE SEQUENCE [LARGE SCALE GENOMIC DNA]</scope>
</reference>
<dbReference type="Gene3D" id="2.160.20.10">
    <property type="entry name" value="Single-stranded right-handed beta-helix, Pectin lyase-like"/>
    <property type="match status" value="2"/>
</dbReference>
<evidence type="ECO:0000256" key="1">
    <source>
        <dbReference type="SAM" id="SignalP"/>
    </source>
</evidence>
<name>A0A0G4ENM7_VITBC</name>
<dbReference type="SUPFAM" id="SSF51126">
    <property type="entry name" value="Pectin lyase-like"/>
    <property type="match status" value="1"/>
</dbReference>
<dbReference type="InParanoid" id="A0A0G4ENM7"/>
<feature type="chain" id="PRO_5005187607" evidence="1">
    <location>
        <begin position="21"/>
        <end position="2006"/>
    </location>
</feature>